<proteinExistence type="predicted"/>
<dbReference type="SUPFAM" id="SSF52540">
    <property type="entry name" value="P-loop containing nucleoside triphosphate hydrolases"/>
    <property type="match status" value="1"/>
</dbReference>
<dbReference type="STRING" id="1545044.SAMN05444276_101557"/>
<dbReference type="OrthoDB" id="9803432at2"/>
<dbReference type="Pfam" id="PF13538">
    <property type="entry name" value="UvrD_C_2"/>
    <property type="match status" value="1"/>
</dbReference>
<evidence type="ECO:0000313" key="3">
    <source>
        <dbReference type="EMBL" id="SDW28048.1"/>
    </source>
</evidence>
<feature type="domain" description="AAA+ ATPase" evidence="2">
    <location>
        <begin position="55"/>
        <end position="296"/>
    </location>
</feature>
<dbReference type="EMBL" id="FNNA01000001">
    <property type="protein sequence ID" value="SDW28048.1"/>
    <property type="molecule type" value="Genomic_DNA"/>
</dbReference>
<feature type="compositionally biased region" description="Pro residues" evidence="1">
    <location>
        <begin position="1"/>
        <end position="10"/>
    </location>
</feature>
<dbReference type="InterPro" id="IPR050534">
    <property type="entry name" value="Coronavir_polyprotein_1ab"/>
</dbReference>
<dbReference type="PANTHER" id="PTHR43788">
    <property type="entry name" value="DNA2/NAM7 HELICASE FAMILY MEMBER"/>
    <property type="match status" value="1"/>
</dbReference>
<reference evidence="4" key="1">
    <citation type="submission" date="2016-10" db="EMBL/GenBank/DDBJ databases">
        <authorList>
            <person name="Varghese N."/>
            <person name="Submissions S."/>
        </authorList>
    </citation>
    <scope>NUCLEOTIDE SEQUENCE [LARGE SCALE GENOMIC DNA]</scope>
    <source>
        <strain evidence="4">DSM 29303</strain>
    </source>
</reference>
<evidence type="ECO:0000256" key="1">
    <source>
        <dbReference type="SAM" id="MobiDB-lite"/>
    </source>
</evidence>
<dbReference type="InterPro" id="IPR027785">
    <property type="entry name" value="UvrD-like_helicase_C"/>
</dbReference>
<keyword evidence="4" id="KW-1185">Reference proteome</keyword>
<dbReference type="Gene3D" id="3.40.50.300">
    <property type="entry name" value="P-loop containing nucleotide triphosphate hydrolases"/>
    <property type="match status" value="2"/>
</dbReference>
<dbReference type="InterPro" id="IPR003593">
    <property type="entry name" value="AAA+_ATPase"/>
</dbReference>
<accession>A0A1H2S9B9</accession>
<feature type="compositionally biased region" description="Low complexity" evidence="1">
    <location>
        <begin position="11"/>
        <end position="21"/>
    </location>
</feature>
<feature type="region of interest" description="Disordered" evidence="1">
    <location>
        <begin position="1"/>
        <end position="21"/>
    </location>
</feature>
<gene>
    <name evidence="3" type="ORF">SAMN05444276_101557</name>
</gene>
<dbReference type="InterPro" id="IPR027417">
    <property type="entry name" value="P-loop_NTPase"/>
</dbReference>
<dbReference type="Pfam" id="PF13604">
    <property type="entry name" value="AAA_30"/>
    <property type="match status" value="1"/>
</dbReference>
<dbReference type="CDD" id="cd18809">
    <property type="entry name" value="SF1_C_RecD"/>
    <property type="match status" value="1"/>
</dbReference>
<organism evidence="3 4">
    <name type="scientific">Paracoccus sanguinis</name>
    <dbReference type="NCBI Taxonomy" id="1545044"/>
    <lineage>
        <taxon>Bacteria</taxon>
        <taxon>Pseudomonadati</taxon>
        <taxon>Pseudomonadota</taxon>
        <taxon>Alphaproteobacteria</taxon>
        <taxon>Rhodobacterales</taxon>
        <taxon>Paracoccaceae</taxon>
        <taxon>Paracoccus</taxon>
    </lineage>
</organism>
<name>A0A1H2S9B9_9RHOB</name>
<dbReference type="RefSeq" id="WP_074826041.1">
    <property type="nucleotide sequence ID" value="NZ_FNNA01000001.1"/>
</dbReference>
<sequence>MTPPPDPDPAPAATLPVAPTLSPDQADAWDALAETLAAAGVDLVIEEVRPATEGKGRVMAVLGKAGSGKTLLLAELTRALAAAGVQVVSGDYEGRRRKDARTVAVLAPTNKAAFVLRTRGVPATTIHRILYTPVYDPQYERLADWLAGTGERPVIEGLSEPALDRALAFYQQHGSIPGALAAAGLRGSDFIQGWKRREDALDIGLIDESSMLDERQFDDLREIFPVLVLFGDPAQLAPVGQSGEMVFDRLAAPQKLILHRIHRQADDSPILDLAHALGDPEVDFPAFERLVREAAAGDPRVIWAERVESDLMARSPVLVWRNATRVRLISAFRAAHGAPGDALLPGEPLICDGIELPLKHRKKRIDLEARGLIKGAQVVYLGPGRKPGFSRLHVIGAPEPRLSAASIVKIETPDVEEPFIPFAARMGAAFLHGAAVTIHKAQGSQWPDVQVFAPDISAAAWSNRTEAGLPLWKRLAYVAITRAQERLYWVTRARLARPQTGLSVDDLAAETAPLSLEAEAEAD</sequence>
<evidence type="ECO:0000259" key="2">
    <source>
        <dbReference type="SMART" id="SM00382"/>
    </source>
</evidence>
<evidence type="ECO:0000313" key="4">
    <source>
        <dbReference type="Proteomes" id="UP000182944"/>
    </source>
</evidence>
<dbReference type="AlphaFoldDB" id="A0A1H2S9B9"/>
<dbReference type="SMART" id="SM00382">
    <property type="entry name" value="AAA"/>
    <property type="match status" value="1"/>
</dbReference>
<dbReference type="Proteomes" id="UP000182944">
    <property type="component" value="Unassembled WGS sequence"/>
</dbReference>
<protein>
    <submittedName>
        <fullName evidence="3">Exodeoxyribonuclease-5</fullName>
    </submittedName>
</protein>